<dbReference type="PROSITE" id="PS50404">
    <property type="entry name" value="GST_NTER"/>
    <property type="match status" value="1"/>
</dbReference>
<dbReference type="GO" id="GO:0016740">
    <property type="term" value="F:transferase activity"/>
    <property type="evidence" value="ECO:0007669"/>
    <property type="project" value="UniProtKB-KW"/>
</dbReference>
<dbReference type="Pfam" id="PF13409">
    <property type="entry name" value="GST_N_2"/>
    <property type="match status" value="1"/>
</dbReference>
<dbReference type="Proteomes" id="UP000323300">
    <property type="component" value="Unassembled WGS sequence"/>
</dbReference>
<evidence type="ECO:0000259" key="1">
    <source>
        <dbReference type="PROSITE" id="PS50404"/>
    </source>
</evidence>
<dbReference type="SUPFAM" id="SSF47616">
    <property type="entry name" value="GST C-terminal domain-like"/>
    <property type="match status" value="1"/>
</dbReference>
<dbReference type="SFLD" id="SFLDG00358">
    <property type="entry name" value="Main_(cytGST)"/>
    <property type="match status" value="1"/>
</dbReference>
<proteinExistence type="predicted"/>
<sequence length="239" mass="26970">MLTLISHDLCPYVQRAAISLREKDVPFERIDIDLADKPGWFKAISPLGKVPLLRVRHDGEETVIFESAVILEFLEETEANPLHPADPRARARHRAWVEFGSAILNAICRLYSAPDETAFKAEAKTLSTMFDRVDAELARNGEGPWFDGERFSLVDAVFGPVFRYFDTFDRIGDFEILAGKRRVAAWRQALDQRQSVKSAVSADYPEKLRAHLAQKPSHLAALIRQQDDLSMPLPLARSA</sequence>
<dbReference type="Pfam" id="PF13410">
    <property type="entry name" value="GST_C_2"/>
    <property type="match status" value="1"/>
</dbReference>
<dbReference type="CDD" id="cd00570">
    <property type="entry name" value="GST_N_family"/>
    <property type="match status" value="1"/>
</dbReference>
<feature type="domain" description="GST C-terminal" evidence="2">
    <location>
        <begin position="86"/>
        <end position="219"/>
    </location>
</feature>
<gene>
    <name evidence="3" type="ORF">SAMN04488498_101296</name>
</gene>
<reference evidence="3 4" key="1">
    <citation type="submission" date="2016-10" db="EMBL/GenBank/DDBJ databases">
        <authorList>
            <person name="Varghese N."/>
            <person name="Submissions S."/>
        </authorList>
    </citation>
    <scope>NUCLEOTIDE SEQUENCE [LARGE SCALE GENOMIC DNA]</scope>
    <source>
        <strain evidence="3 4">DSM 21822</strain>
    </source>
</reference>
<keyword evidence="4" id="KW-1185">Reference proteome</keyword>
<dbReference type="SUPFAM" id="SSF52833">
    <property type="entry name" value="Thioredoxin-like"/>
    <property type="match status" value="1"/>
</dbReference>
<dbReference type="PROSITE" id="PS50405">
    <property type="entry name" value="GST_CTER"/>
    <property type="match status" value="1"/>
</dbReference>
<dbReference type="EMBL" id="FOSL01000001">
    <property type="protein sequence ID" value="SFJ91941.1"/>
    <property type="molecule type" value="Genomic_DNA"/>
</dbReference>
<dbReference type="Gene3D" id="1.20.1050.10">
    <property type="match status" value="1"/>
</dbReference>
<evidence type="ECO:0000313" key="3">
    <source>
        <dbReference type="EMBL" id="SFJ91941.1"/>
    </source>
</evidence>
<dbReference type="Gene3D" id="3.40.30.10">
    <property type="entry name" value="Glutaredoxin"/>
    <property type="match status" value="1"/>
</dbReference>
<feature type="domain" description="GST N-terminal" evidence="1">
    <location>
        <begin position="1"/>
        <end position="82"/>
    </location>
</feature>
<dbReference type="SFLD" id="SFLDS00019">
    <property type="entry name" value="Glutathione_Transferase_(cytos"/>
    <property type="match status" value="1"/>
</dbReference>
<evidence type="ECO:0000313" key="4">
    <source>
        <dbReference type="Proteomes" id="UP000323300"/>
    </source>
</evidence>
<dbReference type="InterPro" id="IPR036249">
    <property type="entry name" value="Thioredoxin-like_sf"/>
</dbReference>
<keyword evidence="3" id="KW-0808">Transferase</keyword>
<organism evidence="3 4">
    <name type="scientific">Neomesorhizobium albiziae</name>
    <dbReference type="NCBI Taxonomy" id="335020"/>
    <lineage>
        <taxon>Bacteria</taxon>
        <taxon>Pseudomonadati</taxon>
        <taxon>Pseudomonadota</taxon>
        <taxon>Alphaproteobacteria</taxon>
        <taxon>Hyphomicrobiales</taxon>
        <taxon>Phyllobacteriaceae</taxon>
        <taxon>Neomesorhizobium</taxon>
    </lineage>
</organism>
<dbReference type="GO" id="GO:0005737">
    <property type="term" value="C:cytoplasm"/>
    <property type="evidence" value="ECO:0007669"/>
    <property type="project" value="TreeGrafter"/>
</dbReference>
<dbReference type="InterPro" id="IPR036282">
    <property type="entry name" value="Glutathione-S-Trfase_C_sf"/>
</dbReference>
<dbReference type="InterPro" id="IPR010987">
    <property type="entry name" value="Glutathione-S-Trfase_C-like"/>
</dbReference>
<dbReference type="RefSeq" id="WP_210249648.1">
    <property type="nucleotide sequence ID" value="NZ_BSPE01000002.1"/>
</dbReference>
<dbReference type="InterPro" id="IPR050983">
    <property type="entry name" value="GST_Omega/HSP26"/>
</dbReference>
<name>A0A1I3VCS9_9HYPH</name>
<dbReference type="AlphaFoldDB" id="A0A1I3VCS9"/>
<dbReference type="PANTHER" id="PTHR43968">
    <property type="match status" value="1"/>
</dbReference>
<protein>
    <submittedName>
        <fullName evidence="3">Glutathione S-transferase</fullName>
    </submittedName>
</protein>
<dbReference type="CDD" id="cd00299">
    <property type="entry name" value="GST_C_family"/>
    <property type="match status" value="1"/>
</dbReference>
<accession>A0A1I3VCS9</accession>
<dbReference type="PANTHER" id="PTHR43968:SF6">
    <property type="entry name" value="GLUTATHIONE S-TRANSFERASE OMEGA"/>
    <property type="match status" value="1"/>
</dbReference>
<dbReference type="InterPro" id="IPR004045">
    <property type="entry name" value="Glutathione_S-Trfase_N"/>
</dbReference>
<evidence type="ECO:0000259" key="2">
    <source>
        <dbReference type="PROSITE" id="PS50405"/>
    </source>
</evidence>
<dbReference type="InterPro" id="IPR040079">
    <property type="entry name" value="Glutathione_S-Trfase"/>
</dbReference>